<accession>A0ABZ2I2I1</accession>
<reference evidence="2 3" key="1">
    <citation type="submission" date="2024-02" db="EMBL/GenBank/DDBJ databases">
        <title>Complete genome sequence of Pelagibacterium nitratireducens ZH15.</title>
        <authorList>
            <person name="Zhao L.H."/>
        </authorList>
    </citation>
    <scope>NUCLEOTIDE SEQUENCE [LARGE SCALE GENOMIC DNA]</scope>
    <source>
        <strain evidence="2 3">ZH15</strain>
    </source>
</reference>
<proteinExistence type="predicted"/>
<dbReference type="Proteomes" id="UP001369958">
    <property type="component" value="Chromosome"/>
</dbReference>
<gene>
    <name evidence="2" type="ORF">V6617_15875</name>
</gene>
<keyword evidence="3" id="KW-1185">Reference proteome</keyword>
<evidence type="ECO:0000313" key="3">
    <source>
        <dbReference type="Proteomes" id="UP001369958"/>
    </source>
</evidence>
<evidence type="ECO:0000256" key="1">
    <source>
        <dbReference type="SAM" id="SignalP"/>
    </source>
</evidence>
<feature type="signal peptide" evidence="1">
    <location>
        <begin position="1"/>
        <end position="26"/>
    </location>
</feature>
<sequence length="465" mass="53045">MTISKIGFATGVSAIVLTLAAGPAMAQWASEAEMIEANPDLTFYDPYEADSQARGWAYVDAREYQQVGASGENVAASDGNSPEGVEALERDLYTSDDFYIDADLWDDPRYFRCNSPLANESMWGAYGGNTANGDNPPLTTSWGFCDRGYPREGIISPYPFETAQQQYEALMAEAEADGGPTEYSYENPPPNWSGRYQRMGGFGPNQEWGYENWWWGRITQIPTMLSVLTEEYQTRVVQEAYHQGNTNAAQWPSQYCWPEGMMRRWHQFSVQQPHQLVVTENLVQWLMGTADNFLLQYNIGREFNMEGAVPRLGQDVPRWYGESVGFWDGDALITWTSNIQGWVTHNAFEHSDQLQIIEIFTPMETENFSGLHHEAIFYDPAALTVPVRQIQWYQQLDQLDEVDPYIFIECNQTIFPIDGRAQPVSPGQTIEYTIPDRFGRPWATIQEEHFEQDMQRPEAEALFGF</sequence>
<keyword evidence="1" id="KW-0732">Signal</keyword>
<name>A0ABZ2I2I1_9HYPH</name>
<feature type="chain" id="PRO_5046606586" evidence="1">
    <location>
        <begin position="27"/>
        <end position="465"/>
    </location>
</feature>
<dbReference type="EMBL" id="CP146275">
    <property type="protein sequence ID" value="WWT32469.1"/>
    <property type="molecule type" value="Genomic_DNA"/>
</dbReference>
<evidence type="ECO:0000313" key="2">
    <source>
        <dbReference type="EMBL" id="WWT32469.1"/>
    </source>
</evidence>
<dbReference type="RefSeq" id="WP_338607894.1">
    <property type="nucleotide sequence ID" value="NZ_CP146275.1"/>
</dbReference>
<protein>
    <submittedName>
        <fullName evidence="2">Uncharacterized protein</fullName>
    </submittedName>
</protein>
<organism evidence="2 3">
    <name type="scientific">Pelagibacterium nitratireducens</name>
    <dbReference type="NCBI Taxonomy" id="1046114"/>
    <lineage>
        <taxon>Bacteria</taxon>
        <taxon>Pseudomonadati</taxon>
        <taxon>Pseudomonadota</taxon>
        <taxon>Alphaproteobacteria</taxon>
        <taxon>Hyphomicrobiales</taxon>
        <taxon>Devosiaceae</taxon>
        <taxon>Pelagibacterium</taxon>
    </lineage>
</organism>